<dbReference type="RefSeq" id="WP_078714117.1">
    <property type="nucleotide sequence ID" value="NZ_FUYG01000004.1"/>
</dbReference>
<evidence type="ECO:0000256" key="2">
    <source>
        <dbReference type="SAM" id="SignalP"/>
    </source>
</evidence>
<feature type="transmembrane region" description="Helical" evidence="1">
    <location>
        <begin position="480"/>
        <end position="503"/>
    </location>
</feature>
<protein>
    <submittedName>
        <fullName evidence="3">Predicted membrane protein</fullName>
    </submittedName>
</protein>
<dbReference type="Proteomes" id="UP000189735">
    <property type="component" value="Unassembled WGS sequence"/>
</dbReference>
<evidence type="ECO:0000256" key="1">
    <source>
        <dbReference type="SAM" id="Phobius"/>
    </source>
</evidence>
<feature type="transmembrane region" description="Helical" evidence="1">
    <location>
        <begin position="160"/>
        <end position="178"/>
    </location>
</feature>
<feature type="signal peptide" evidence="2">
    <location>
        <begin position="1"/>
        <end position="28"/>
    </location>
</feature>
<keyword evidence="1" id="KW-0812">Transmembrane</keyword>
<reference evidence="4" key="1">
    <citation type="submission" date="2017-02" db="EMBL/GenBank/DDBJ databases">
        <authorList>
            <person name="Varghese N."/>
            <person name="Submissions S."/>
        </authorList>
    </citation>
    <scope>NUCLEOTIDE SEQUENCE [LARGE SCALE GENOMIC DNA]</scope>
    <source>
        <strain evidence="4">VKM Ac-2052</strain>
    </source>
</reference>
<sequence length="525" mass="55602">MRSKTAHWRVFLTAWVALSLMSIAWALASPLGSGPDEPAHIIKAASVVRGVLVGPQGDTGNIVDVPRAAAWTATQDCYRFDLNQDAGCAPGLASSGSETVTTETSAGYNNPVYYAVVGWPSLFLTGETGLYGVRVVSALISSAMLACAFMLIAGWKRRSVPAVGLLVALTPMVIYVNGVVNPSAFEISGSLAVFAATLSIVLHPDRQLLAQRLTILVVSAVLALGARTVSPLWVALGIALPLLLVGWRGLAPLLCNRAVIVSSTVVALVAIAAVAWNPISTRLAVDARTTPSSTDGFEVFPDVGSSPLFGFMKMITLSVTNGNDMIGNFGWMDTPVPDTTIVVWTVLLGALVLAAIYLLRRRRAVFGVALVLCFFFVPPLIQAAFITTGGYIWQGRYGLPTLTMLAFGLAAVVAGAIPRRTSGAIRSVGSPTRIVVVIAVAFVYAQSYAFVSALHRFTVGSSTAWKQMITEPAWSPPGGVILSAALFVVGSLLLFVVVMSLHLTKNPFDDDEKEGRREDLTPRTV</sequence>
<feature type="transmembrane region" description="Helical" evidence="1">
    <location>
        <begin position="258"/>
        <end position="276"/>
    </location>
</feature>
<name>A0A1T4XW01_9MICO</name>
<feature type="transmembrane region" description="Helical" evidence="1">
    <location>
        <begin position="341"/>
        <end position="359"/>
    </location>
</feature>
<dbReference type="Pfam" id="PF09913">
    <property type="entry name" value="DUF2142"/>
    <property type="match status" value="1"/>
</dbReference>
<dbReference type="InterPro" id="IPR018674">
    <property type="entry name" value="DUF2142_membrane"/>
</dbReference>
<dbReference type="AlphaFoldDB" id="A0A1T4XW01"/>
<feature type="chain" id="PRO_5039474219" evidence="2">
    <location>
        <begin position="29"/>
        <end position="525"/>
    </location>
</feature>
<keyword evidence="1" id="KW-0472">Membrane</keyword>
<keyword evidence="2" id="KW-0732">Signal</keyword>
<feature type="transmembrane region" description="Helical" evidence="1">
    <location>
        <begin position="430"/>
        <end position="451"/>
    </location>
</feature>
<feature type="transmembrane region" description="Helical" evidence="1">
    <location>
        <begin position="399"/>
        <end position="418"/>
    </location>
</feature>
<dbReference type="EMBL" id="FUYG01000004">
    <property type="protein sequence ID" value="SKA93749.1"/>
    <property type="molecule type" value="Genomic_DNA"/>
</dbReference>
<organism evidence="3 4">
    <name type="scientific">Agreia bicolorata</name>
    <dbReference type="NCBI Taxonomy" id="110935"/>
    <lineage>
        <taxon>Bacteria</taxon>
        <taxon>Bacillati</taxon>
        <taxon>Actinomycetota</taxon>
        <taxon>Actinomycetes</taxon>
        <taxon>Micrococcales</taxon>
        <taxon>Microbacteriaceae</taxon>
        <taxon>Agreia</taxon>
    </lineage>
</organism>
<feature type="transmembrane region" description="Helical" evidence="1">
    <location>
        <begin position="232"/>
        <end position="251"/>
    </location>
</feature>
<keyword evidence="1" id="KW-1133">Transmembrane helix</keyword>
<feature type="transmembrane region" description="Helical" evidence="1">
    <location>
        <begin position="131"/>
        <end position="153"/>
    </location>
</feature>
<evidence type="ECO:0000313" key="4">
    <source>
        <dbReference type="Proteomes" id="UP000189735"/>
    </source>
</evidence>
<evidence type="ECO:0000313" key="3">
    <source>
        <dbReference type="EMBL" id="SKA93749.1"/>
    </source>
</evidence>
<proteinExistence type="predicted"/>
<gene>
    <name evidence="3" type="ORF">SAMN06295879_1785</name>
</gene>
<accession>A0A1T4XW01</accession>
<feature type="transmembrane region" description="Helical" evidence="1">
    <location>
        <begin position="366"/>
        <end position="393"/>
    </location>
</feature>